<comment type="subunit">
    <text evidence="4">Component of the exocyst complex.</text>
</comment>
<feature type="domain" description="Exocyst complex component EXOC2/Sec5 N-terminal" evidence="6">
    <location>
        <begin position="74"/>
        <end position="915"/>
    </location>
</feature>
<comment type="similarity">
    <text evidence="1 4">Belongs to the SEC5 family.</text>
</comment>
<dbReference type="OrthoDB" id="26242at2759"/>
<evidence type="ECO:0000256" key="1">
    <source>
        <dbReference type="ARBA" id="ARBA00010578"/>
    </source>
</evidence>
<comment type="caution">
    <text evidence="7">The sequence shown here is derived from an EMBL/GenBank/DDBJ whole genome shotgun (WGS) entry which is preliminary data.</text>
</comment>
<evidence type="ECO:0000256" key="2">
    <source>
        <dbReference type="ARBA" id="ARBA00022448"/>
    </source>
</evidence>
<evidence type="ECO:0000259" key="6">
    <source>
        <dbReference type="Pfam" id="PF15469"/>
    </source>
</evidence>
<evidence type="ECO:0000256" key="5">
    <source>
        <dbReference type="SAM" id="Coils"/>
    </source>
</evidence>
<evidence type="ECO:0000313" key="7">
    <source>
        <dbReference type="EMBL" id="KAG2227058.1"/>
    </source>
</evidence>
<dbReference type="PANTHER" id="PTHR13043">
    <property type="entry name" value="EXOCYST COMPLEX COMPONENT SEC5"/>
    <property type="match status" value="1"/>
</dbReference>
<dbReference type="AlphaFoldDB" id="A0A8H7SEM7"/>
<dbReference type="Pfam" id="PF15469">
    <property type="entry name" value="Sec5"/>
    <property type="match status" value="1"/>
</dbReference>
<feature type="coiled-coil region" evidence="5">
    <location>
        <begin position="873"/>
        <end position="900"/>
    </location>
</feature>
<dbReference type="GO" id="GO:0000145">
    <property type="term" value="C:exocyst"/>
    <property type="evidence" value="ECO:0007669"/>
    <property type="project" value="UniProtKB-UniRule"/>
</dbReference>
<dbReference type="InterPro" id="IPR029175">
    <property type="entry name" value="EXOC2/Sec5"/>
</dbReference>
<evidence type="ECO:0000256" key="3">
    <source>
        <dbReference type="ARBA" id="ARBA00022483"/>
    </source>
</evidence>
<dbReference type="GO" id="GO:0006887">
    <property type="term" value="P:exocytosis"/>
    <property type="evidence" value="ECO:0007669"/>
    <property type="project" value="UniProtKB-KW"/>
</dbReference>
<dbReference type="InterPro" id="IPR039481">
    <property type="entry name" value="EXOC2/Sec5_N_dom"/>
</dbReference>
<keyword evidence="8" id="KW-1185">Reference proteome</keyword>
<dbReference type="GO" id="GO:0006893">
    <property type="term" value="P:Golgi to plasma membrane transport"/>
    <property type="evidence" value="ECO:0007669"/>
    <property type="project" value="UniProtKB-UniRule"/>
</dbReference>
<accession>A0A8H7SEM7</accession>
<reference evidence="7 8" key="1">
    <citation type="submission" date="2020-12" db="EMBL/GenBank/DDBJ databases">
        <title>Metabolic potential, ecology and presence of endohyphal bacteria is reflected in genomic diversity of Mucoromycotina.</title>
        <authorList>
            <person name="Muszewska A."/>
            <person name="Okrasinska A."/>
            <person name="Steczkiewicz K."/>
            <person name="Drgas O."/>
            <person name="Orlowska M."/>
            <person name="Perlinska-Lenart U."/>
            <person name="Aleksandrzak-Piekarczyk T."/>
            <person name="Szatraj K."/>
            <person name="Zielenkiewicz U."/>
            <person name="Pilsyk S."/>
            <person name="Malc E."/>
            <person name="Mieczkowski P."/>
            <person name="Kruszewska J.S."/>
            <person name="Biernat P."/>
            <person name="Pawlowska J."/>
        </authorList>
    </citation>
    <scope>NUCLEOTIDE SEQUENCE [LARGE SCALE GENOMIC DNA]</scope>
    <source>
        <strain evidence="7 8">CBS 142.35</strain>
    </source>
</reference>
<protein>
    <recommendedName>
        <fullName evidence="4">Exocyst complex component SEC5</fullName>
    </recommendedName>
</protein>
<comment type="function">
    <text evidence="4">Component of the exocyst complex involved in the docking of exocytic vesicles with fusion sites on the plasma membrane.</text>
</comment>
<evidence type="ECO:0000313" key="8">
    <source>
        <dbReference type="Proteomes" id="UP000646827"/>
    </source>
</evidence>
<keyword evidence="2 4" id="KW-0813">Transport</keyword>
<proteinExistence type="inferred from homology"/>
<organism evidence="7 8">
    <name type="scientific">Circinella minor</name>
    <dbReference type="NCBI Taxonomy" id="1195481"/>
    <lineage>
        <taxon>Eukaryota</taxon>
        <taxon>Fungi</taxon>
        <taxon>Fungi incertae sedis</taxon>
        <taxon>Mucoromycota</taxon>
        <taxon>Mucoromycotina</taxon>
        <taxon>Mucoromycetes</taxon>
        <taxon>Mucorales</taxon>
        <taxon>Lichtheimiaceae</taxon>
        <taxon>Circinella</taxon>
    </lineage>
</organism>
<dbReference type="Proteomes" id="UP000646827">
    <property type="component" value="Unassembled WGS sequence"/>
</dbReference>
<keyword evidence="4" id="KW-0653">Protein transport</keyword>
<dbReference type="EMBL" id="JAEPRB010000011">
    <property type="protein sequence ID" value="KAG2227058.1"/>
    <property type="molecule type" value="Genomic_DNA"/>
</dbReference>
<gene>
    <name evidence="7" type="ORF">INT45_006465</name>
</gene>
<sequence length="924" mass="107077">MINRAEIPEYAEDAALLRFYQLDSLEPEVWVDQVPLDDATVPADATLRHFSQRFDEPIKDSNSGSNDLQFADDTDPLGIRGSIFDDAAHHNVTNISQLKERSALVITNKSFQPRYFLQQVHKDTSYNELISGEERLRLSVDQRAEALKHLVHTNFDRFVSAKVTVDHVYEEMKSKQLNPEEEYGTGFLEKSLNEANSRADQIYGPIVERRQKVEKVRSTLTVLQRYKFFFNLPSNLLESIKQHKYEGAIRDYKKGKFLYHDLQKNHNADILDDMDNQEFRLGDDTNITELHRKVFEKVWTEVNKIVVELRGVLLKMLADPWRSMEEQEKTINFLFDLDTTEDPAWFYLDSQYQWIIGLLKETYETNVKKLNVHRAAHEIEESDTQRSLSLKKGIEQVRNKSFDVNTDRDPDNRYWRITSDLVKALSALLLRCLPDFWRLSKAFIEGKFAHKATTSKTSENDGGGRRRRQGVDLGKVEQCQSMTRNIVDMYAKLISDHFDLNVRDMPVQQNPDGTESVIMPTFIPINASSIHVSEYLTRIVGDLSHCVNDISAIHLAGEAFSGLTDLIEKARWKFVDIICKCWERDAKTFYLLEEWILDPEIPQCTGLLKRYYDYHKFCARSTFRISTHVVTMDDMANQTHERPEVKPEYVEKIRGSFLESTYTFLDGLVRLAFSDYTPLNEKEEVQLAKKRDKIDVHSMDMRILLTVGNLAHMRSTVIPKLVGLFKLAYKCNMDEDLKTLIEVVDQLDKILFNDYIKRKSGLMRDIIRQGILLSGVDWYNIPKPTEVHSYVYEALMTLVMVHSQVSSVTKQLVHRAVSALLENMANDCLESFRQVERFGMGGMLQATLEIEFMHQTLQQYVTSAASDTLQLIYQSIEQSYDAQQQNAGELQSELNHVKDLLVFSRKSTVVQFLCFKQNKDRSRK</sequence>
<dbReference type="GO" id="GO:0015031">
    <property type="term" value="P:protein transport"/>
    <property type="evidence" value="ECO:0007669"/>
    <property type="project" value="UniProtKB-KW"/>
</dbReference>
<dbReference type="PANTHER" id="PTHR13043:SF1">
    <property type="entry name" value="EXOCYST COMPLEX COMPONENT 2"/>
    <property type="match status" value="1"/>
</dbReference>
<keyword evidence="5" id="KW-0175">Coiled coil</keyword>
<name>A0A8H7SEM7_9FUNG</name>
<evidence type="ECO:0000256" key="4">
    <source>
        <dbReference type="RuleBase" id="RU365069"/>
    </source>
</evidence>
<keyword evidence="3 4" id="KW-0268">Exocytosis</keyword>